<dbReference type="Proteomes" id="UP000032061">
    <property type="component" value="Unassembled WGS sequence"/>
</dbReference>
<evidence type="ECO:0008006" key="8">
    <source>
        <dbReference type="Google" id="ProtNLM"/>
    </source>
</evidence>
<keyword evidence="5" id="KW-0998">Cell outer membrane</keyword>
<name>A0A0D0F1L4_9FLAO</name>
<evidence type="ECO:0000256" key="4">
    <source>
        <dbReference type="ARBA" id="ARBA00023136"/>
    </source>
</evidence>
<dbReference type="GO" id="GO:0009279">
    <property type="term" value="C:cell outer membrane"/>
    <property type="evidence" value="ECO:0007669"/>
    <property type="project" value="UniProtKB-SubCell"/>
</dbReference>
<sequence length="417" mass="47280">MFEMKKMKWCFFFIVILMGCKTFSQEKDLLYFIDKARTNSPLLADYQNQIKISTLDSLLNRATYKTQIGANLNANYAPVINGYGYDTALSNGQAVSALVGFNQRILGKGQINSQAESFKLIKDALIINKKVAVKDLDKSIIAQYITAFGTEKQMVFNDKVTSLLKEEESILKKLTKSSIYKQTDYLIFNATIKQQELKALQLKQQYQNDLALLNYLTGERDTTLVKLKTPDLTIKSDTEQGNIFLKQYETDSLKIKNADKLIDNNYKPSISLLGDAGYNSSFIYQGYKNFGFSVGVGVNVPIYDGNQRSLQHQKNSMALATNESYTQNFKRQYQQQLLLLNQKFNQSTETNKMLQSQLVVAEALIEANKKLLLSGDAQITEYIIALNNLISIQDAIAQNSVNNLQTINEINYWKSNE</sequence>
<comment type="caution">
    <text evidence="6">The sequence shown here is derived from an EMBL/GenBank/DDBJ whole genome shotgun (WGS) entry which is preliminary data.</text>
</comment>
<dbReference type="GO" id="GO:0015288">
    <property type="term" value="F:porin activity"/>
    <property type="evidence" value="ECO:0007669"/>
    <property type="project" value="TreeGrafter"/>
</dbReference>
<gene>
    <name evidence="6" type="ORF">IW18_09145</name>
</gene>
<comment type="subcellular location">
    <subcellularLocation>
        <location evidence="1">Cell outer membrane</location>
    </subcellularLocation>
</comment>
<dbReference type="PANTHER" id="PTHR30026:SF20">
    <property type="entry name" value="OUTER MEMBRANE PROTEIN TOLC"/>
    <property type="match status" value="1"/>
</dbReference>
<dbReference type="Gene3D" id="1.20.1600.10">
    <property type="entry name" value="Outer membrane efflux proteins (OEP)"/>
    <property type="match status" value="1"/>
</dbReference>
<dbReference type="PANTHER" id="PTHR30026">
    <property type="entry name" value="OUTER MEMBRANE PROTEIN TOLC"/>
    <property type="match status" value="1"/>
</dbReference>
<proteinExistence type="predicted"/>
<evidence type="ECO:0000313" key="6">
    <source>
        <dbReference type="EMBL" id="KIO53451.1"/>
    </source>
</evidence>
<keyword evidence="3" id="KW-0812">Transmembrane</keyword>
<dbReference type="SUPFAM" id="SSF56954">
    <property type="entry name" value="Outer membrane efflux proteins (OEP)"/>
    <property type="match status" value="1"/>
</dbReference>
<dbReference type="EMBL" id="JPRK01000007">
    <property type="protein sequence ID" value="KIO53451.1"/>
    <property type="molecule type" value="Genomic_DNA"/>
</dbReference>
<evidence type="ECO:0000313" key="7">
    <source>
        <dbReference type="Proteomes" id="UP000032061"/>
    </source>
</evidence>
<evidence type="ECO:0000256" key="1">
    <source>
        <dbReference type="ARBA" id="ARBA00004442"/>
    </source>
</evidence>
<evidence type="ECO:0000256" key="5">
    <source>
        <dbReference type="ARBA" id="ARBA00023237"/>
    </source>
</evidence>
<dbReference type="AlphaFoldDB" id="A0A0D0F1L4"/>
<protein>
    <recommendedName>
        <fullName evidence="8">Transporter</fullName>
    </recommendedName>
</protein>
<dbReference type="PROSITE" id="PS51257">
    <property type="entry name" value="PROKAR_LIPOPROTEIN"/>
    <property type="match status" value="1"/>
</dbReference>
<keyword evidence="4" id="KW-0472">Membrane</keyword>
<dbReference type="STRING" id="37752.IW18_09145"/>
<evidence type="ECO:0000256" key="3">
    <source>
        <dbReference type="ARBA" id="ARBA00022692"/>
    </source>
</evidence>
<reference evidence="6 7" key="1">
    <citation type="submission" date="2015-01" db="EMBL/GenBank/DDBJ databases">
        <title>Genome of Flavobacterium hibernum DSM 12611.</title>
        <authorList>
            <person name="Stropko S.J."/>
            <person name="Pipes S.E."/>
            <person name="Newman J.D."/>
        </authorList>
    </citation>
    <scope>NUCLEOTIDE SEQUENCE [LARGE SCALE GENOMIC DNA]</scope>
    <source>
        <strain evidence="6 7">DSM 12611</strain>
    </source>
</reference>
<dbReference type="GO" id="GO:1990281">
    <property type="term" value="C:efflux pump complex"/>
    <property type="evidence" value="ECO:0007669"/>
    <property type="project" value="TreeGrafter"/>
</dbReference>
<dbReference type="InterPro" id="IPR051906">
    <property type="entry name" value="TolC-like"/>
</dbReference>
<accession>A0A0D0F1L4</accession>
<organism evidence="6 7">
    <name type="scientific">Flavobacterium hibernum</name>
    <dbReference type="NCBI Taxonomy" id="37752"/>
    <lineage>
        <taxon>Bacteria</taxon>
        <taxon>Pseudomonadati</taxon>
        <taxon>Bacteroidota</taxon>
        <taxon>Flavobacteriia</taxon>
        <taxon>Flavobacteriales</taxon>
        <taxon>Flavobacteriaceae</taxon>
        <taxon>Flavobacterium</taxon>
    </lineage>
</organism>
<dbReference type="GO" id="GO:0015562">
    <property type="term" value="F:efflux transmembrane transporter activity"/>
    <property type="evidence" value="ECO:0007669"/>
    <property type="project" value="InterPro"/>
</dbReference>
<keyword evidence="2" id="KW-1134">Transmembrane beta strand</keyword>
<evidence type="ECO:0000256" key="2">
    <source>
        <dbReference type="ARBA" id="ARBA00022452"/>
    </source>
</evidence>